<protein>
    <submittedName>
        <fullName evidence="2">Haloacid dehalogenase</fullName>
    </submittedName>
</protein>
<comment type="caution">
    <text evidence="2">The sequence shown here is derived from an EMBL/GenBank/DDBJ whole genome shotgun (WGS) entry which is preliminary data.</text>
</comment>
<dbReference type="Proteomes" id="UP000630615">
    <property type="component" value="Unassembled WGS sequence"/>
</dbReference>
<evidence type="ECO:0000256" key="1">
    <source>
        <dbReference type="SAM" id="MobiDB-lite"/>
    </source>
</evidence>
<feature type="region of interest" description="Disordered" evidence="1">
    <location>
        <begin position="147"/>
        <end position="173"/>
    </location>
</feature>
<dbReference type="Pfam" id="PF01503">
    <property type="entry name" value="PRA-PH"/>
    <property type="match status" value="1"/>
</dbReference>
<name>A0ABQ1P005_9ENTE</name>
<sequence>MKIDDPFEKTEAFHERFDNRRPDVPTEFSAERAVARAGFKIEELVEFLYGSANNDPEKFEQMIEQLKESVDQAVEKVLSKEKIVTDPLVEQVDALVDLLYFTYGSFSLLGVNPTEIFSIVHEANMGKLFPDGKPHYHPVTHKVLKPDNWEKDFAPEPKIKAELERQRESKKER</sequence>
<accession>A0ABQ1P005</accession>
<reference evidence="3" key="1">
    <citation type="journal article" date="2019" name="Int. J. Syst. Evol. Microbiol.">
        <title>The Global Catalogue of Microorganisms (GCM) 10K type strain sequencing project: providing services to taxonomists for standard genome sequencing and annotation.</title>
        <authorList>
            <consortium name="The Broad Institute Genomics Platform"/>
            <consortium name="The Broad Institute Genome Sequencing Center for Infectious Disease"/>
            <person name="Wu L."/>
            <person name="Ma J."/>
        </authorList>
    </citation>
    <scope>NUCLEOTIDE SEQUENCE [LARGE SCALE GENOMIC DNA]</scope>
    <source>
        <strain evidence="3">CGMCC 1.15942</strain>
    </source>
</reference>
<dbReference type="Gene3D" id="1.10.3420.10">
    <property type="entry name" value="putative ntp pyrophosphohydrolase like domain"/>
    <property type="match status" value="1"/>
</dbReference>
<dbReference type="InterPro" id="IPR023292">
    <property type="entry name" value="NTP_PyroPHydrolase-like_dom_sf"/>
</dbReference>
<evidence type="ECO:0000313" key="3">
    <source>
        <dbReference type="Proteomes" id="UP000630615"/>
    </source>
</evidence>
<dbReference type="InterPro" id="IPR021130">
    <property type="entry name" value="PRib-ATP_PPHydrolase-like"/>
</dbReference>
<gene>
    <name evidence="2" type="ORF">GCM10011573_17640</name>
</gene>
<dbReference type="EMBL" id="BMKI01000003">
    <property type="protein sequence ID" value="GGC88489.1"/>
    <property type="molecule type" value="Genomic_DNA"/>
</dbReference>
<keyword evidence="3" id="KW-1185">Reference proteome</keyword>
<proteinExistence type="predicted"/>
<organism evidence="2 3">
    <name type="scientific">Enterococcus wangshanyuanii</name>
    <dbReference type="NCBI Taxonomy" id="2005703"/>
    <lineage>
        <taxon>Bacteria</taxon>
        <taxon>Bacillati</taxon>
        <taxon>Bacillota</taxon>
        <taxon>Bacilli</taxon>
        <taxon>Lactobacillales</taxon>
        <taxon>Enterococcaceae</taxon>
        <taxon>Enterococcus</taxon>
    </lineage>
</organism>
<dbReference type="RefSeq" id="WP_088271207.1">
    <property type="nucleotide sequence ID" value="NZ_BMKI01000003.1"/>
</dbReference>
<evidence type="ECO:0000313" key="2">
    <source>
        <dbReference type="EMBL" id="GGC88489.1"/>
    </source>
</evidence>